<protein>
    <submittedName>
        <fullName evidence="1">Uncharacterized protein</fullName>
    </submittedName>
</protein>
<organism evidence="1 2">
    <name type="scientific">Metabacillus mangrovi</name>
    <dbReference type="NCBI Taxonomy" id="1491830"/>
    <lineage>
        <taxon>Bacteria</taxon>
        <taxon>Bacillati</taxon>
        <taxon>Bacillota</taxon>
        <taxon>Bacilli</taxon>
        <taxon>Bacillales</taxon>
        <taxon>Bacillaceae</taxon>
        <taxon>Metabacillus</taxon>
    </lineage>
</organism>
<proteinExistence type="predicted"/>
<dbReference type="AlphaFoldDB" id="A0A7X2S973"/>
<dbReference type="RefSeq" id="WP_155113518.1">
    <property type="nucleotide sequence ID" value="NZ_WMIB01000021.1"/>
</dbReference>
<gene>
    <name evidence="1" type="ORF">GKZ89_16530</name>
</gene>
<comment type="caution">
    <text evidence="1">The sequence shown here is derived from an EMBL/GenBank/DDBJ whole genome shotgun (WGS) entry which is preliminary data.</text>
</comment>
<evidence type="ECO:0000313" key="1">
    <source>
        <dbReference type="EMBL" id="MTH55011.1"/>
    </source>
</evidence>
<evidence type="ECO:0000313" key="2">
    <source>
        <dbReference type="Proteomes" id="UP000434639"/>
    </source>
</evidence>
<keyword evidence="2" id="KW-1185">Reference proteome</keyword>
<reference evidence="1 2" key="1">
    <citation type="journal article" date="2017" name="Int. J. Syst. Evol. Microbiol.">
        <title>Bacillus mangrovi sp. nov., isolated from a sediment sample from a mangrove forest.</title>
        <authorList>
            <person name="Gupta V."/>
            <person name="Singh P.K."/>
            <person name="Korpole S."/>
            <person name="Tanuku N.R.S."/>
            <person name="Pinnaka A.K."/>
        </authorList>
    </citation>
    <scope>NUCLEOTIDE SEQUENCE [LARGE SCALE GENOMIC DNA]</scope>
    <source>
        <strain evidence="1 2">KCTC 33872</strain>
    </source>
</reference>
<name>A0A7X2S973_9BACI</name>
<accession>A0A7X2S973</accession>
<sequence length="91" mass="9979">MKEIGKRTGTKVHNIIKETPATVKKALQVTGRELAQVDIPLIVVREVVTATGDKVRTLGMESRKLGDLINYKRHIVGENGQPKSDIDPYGG</sequence>
<dbReference type="Proteomes" id="UP000434639">
    <property type="component" value="Unassembled WGS sequence"/>
</dbReference>
<dbReference type="EMBL" id="WMIB01000021">
    <property type="protein sequence ID" value="MTH55011.1"/>
    <property type="molecule type" value="Genomic_DNA"/>
</dbReference>